<organism evidence="8 9">
    <name type="scientific">Adineta steineri</name>
    <dbReference type="NCBI Taxonomy" id="433720"/>
    <lineage>
        <taxon>Eukaryota</taxon>
        <taxon>Metazoa</taxon>
        <taxon>Spiralia</taxon>
        <taxon>Gnathifera</taxon>
        <taxon>Rotifera</taxon>
        <taxon>Eurotatoria</taxon>
        <taxon>Bdelloidea</taxon>
        <taxon>Adinetida</taxon>
        <taxon>Adinetidae</taxon>
        <taxon>Adineta</taxon>
    </lineage>
</organism>
<feature type="transmembrane region" description="Helical" evidence="5">
    <location>
        <begin position="84"/>
        <end position="108"/>
    </location>
</feature>
<evidence type="ECO:0000256" key="3">
    <source>
        <dbReference type="ARBA" id="ARBA00022989"/>
    </source>
</evidence>
<sequence length="113" mass="13630">MVYSYRYSITYMYYSGHFNVIIIFFIVLTDRTCHTVPMILLTNSCFAGFIFTLILFWMTIFTLYNDLQQIYYQDLFCNFRGYMGYAICFVLIYSYFLQAIHSYITVIYPTRLS</sequence>
<keyword evidence="4 5" id="KW-0472">Membrane</keyword>
<dbReference type="InterPro" id="IPR017452">
    <property type="entry name" value="GPCR_Rhodpsn_7TM"/>
</dbReference>
<evidence type="ECO:0000256" key="4">
    <source>
        <dbReference type="ARBA" id="ARBA00023136"/>
    </source>
</evidence>
<feature type="transmembrane region" description="Helical" evidence="5">
    <location>
        <begin position="40"/>
        <end position="64"/>
    </location>
</feature>
<feature type="transmembrane region" description="Helical" evidence="5">
    <location>
        <begin position="12"/>
        <end position="28"/>
    </location>
</feature>
<comment type="subcellular location">
    <subcellularLocation>
        <location evidence="1">Membrane</location>
    </subcellularLocation>
</comment>
<reference evidence="8" key="1">
    <citation type="submission" date="2021-02" db="EMBL/GenBank/DDBJ databases">
        <authorList>
            <person name="Nowell W R."/>
        </authorList>
    </citation>
    <scope>NUCLEOTIDE SEQUENCE</scope>
</reference>
<dbReference type="Gene3D" id="1.20.1070.10">
    <property type="entry name" value="Rhodopsin 7-helix transmembrane proteins"/>
    <property type="match status" value="1"/>
</dbReference>
<dbReference type="AlphaFoldDB" id="A0A819YRM0"/>
<dbReference type="PROSITE" id="PS50262">
    <property type="entry name" value="G_PROTEIN_RECEP_F1_2"/>
    <property type="match status" value="1"/>
</dbReference>
<keyword evidence="3 5" id="KW-1133">Transmembrane helix</keyword>
<protein>
    <recommendedName>
        <fullName evidence="6">G-protein coupled receptors family 1 profile domain-containing protein</fullName>
    </recommendedName>
</protein>
<accession>A0A819YRM0</accession>
<dbReference type="Proteomes" id="UP000663860">
    <property type="component" value="Unassembled WGS sequence"/>
</dbReference>
<dbReference type="EMBL" id="CAJNOE010000017">
    <property type="protein sequence ID" value="CAF0736637.1"/>
    <property type="molecule type" value="Genomic_DNA"/>
</dbReference>
<gene>
    <name evidence="7" type="ORF">IZO911_LOCUS3258</name>
    <name evidence="8" type="ORF">KXQ929_LOCUS37822</name>
</gene>
<feature type="domain" description="G-protein coupled receptors family 1 profile" evidence="6">
    <location>
        <begin position="18"/>
        <end position="113"/>
    </location>
</feature>
<evidence type="ECO:0000313" key="8">
    <source>
        <dbReference type="EMBL" id="CAF4161132.1"/>
    </source>
</evidence>
<dbReference type="Proteomes" id="UP000663868">
    <property type="component" value="Unassembled WGS sequence"/>
</dbReference>
<evidence type="ECO:0000256" key="1">
    <source>
        <dbReference type="ARBA" id="ARBA00004370"/>
    </source>
</evidence>
<dbReference type="GO" id="GO:0016020">
    <property type="term" value="C:membrane"/>
    <property type="evidence" value="ECO:0007669"/>
    <property type="project" value="UniProtKB-SubCell"/>
</dbReference>
<name>A0A819YRM0_9BILA</name>
<comment type="caution">
    <text evidence="8">The sequence shown here is derived from an EMBL/GenBank/DDBJ whole genome shotgun (WGS) entry which is preliminary data.</text>
</comment>
<keyword evidence="2 5" id="KW-0812">Transmembrane</keyword>
<proteinExistence type="predicted"/>
<evidence type="ECO:0000313" key="7">
    <source>
        <dbReference type="EMBL" id="CAF0736637.1"/>
    </source>
</evidence>
<dbReference type="SUPFAM" id="SSF81321">
    <property type="entry name" value="Family A G protein-coupled receptor-like"/>
    <property type="match status" value="1"/>
</dbReference>
<evidence type="ECO:0000313" key="9">
    <source>
        <dbReference type="Proteomes" id="UP000663868"/>
    </source>
</evidence>
<evidence type="ECO:0000256" key="5">
    <source>
        <dbReference type="SAM" id="Phobius"/>
    </source>
</evidence>
<dbReference type="EMBL" id="CAJOBB010006453">
    <property type="protein sequence ID" value="CAF4161132.1"/>
    <property type="molecule type" value="Genomic_DNA"/>
</dbReference>
<evidence type="ECO:0000259" key="6">
    <source>
        <dbReference type="PROSITE" id="PS50262"/>
    </source>
</evidence>
<evidence type="ECO:0000256" key="2">
    <source>
        <dbReference type="ARBA" id="ARBA00022692"/>
    </source>
</evidence>